<sequence>MGPWTERALNIAEIIRAICEHLSLHKASLATLARTSKIFQKPAVASLWYDLPNLVPLVKCLPPDAWEVNDNVLSLTRPLCPTDWTKFLEFSGLVRELGADRIPFDWNVGQYRLHNEVIKRLAGLRPTIILFPKVYAIDWRTLDLDIESLQYLLSMIGDQLTTVSLNGWLTGEHAEHVLVQCLPLIECRSSRLRSFEVDASVAEPASSIAFSSFVCNLVALRRIDADTIPINAQAAVALCQLPTLRSLSVWLSDGERWPRNGSRPVLADSVINVRVHTTTATYSLFSQAVSFPKLYGLHLKIVEDPGPIPELFNSVRRQCFPETLRVLDIDTKDWGRLSVASQSPTVVYSEDFQPLLDFTELLYFSFRAECGHLLDDALFVSMAKAWPKLKSLHVSCQPYCAYESRPTFQALVDLAVHAPQLTTLGLQFDAEDWKDEVPWNDDNWPVYDTPTDDYFGELARRPSMSNVVKLDVGRSPIVQPHTVAYMLARIFPKLEAVWPGPFGDLDETEDSAENRAMWCEVDNLLPLFSKIRRDERRLTWQRIRNGEKVEEGEEEEKV</sequence>
<accession>A0A5C2SGY0</accession>
<protein>
    <recommendedName>
        <fullName evidence="3">F-box domain-containing protein</fullName>
    </recommendedName>
</protein>
<organism evidence="1 2">
    <name type="scientific">Lentinus tigrinus ALCF2SS1-6</name>
    <dbReference type="NCBI Taxonomy" id="1328759"/>
    <lineage>
        <taxon>Eukaryota</taxon>
        <taxon>Fungi</taxon>
        <taxon>Dikarya</taxon>
        <taxon>Basidiomycota</taxon>
        <taxon>Agaricomycotina</taxon>
        <taxon>Agaricomycetes</taxon>
        <taxon>Polyporales</taxon>
        <taxon>Polyporaceae</taxon>
        <taxon>Lentinus</taxon>
    </lineage>
</organism>
<dbReference type="EMBL" id="ML122259">
    <property type="protein sequence ID" value="RPD62528.1"/>
    <property type="molecule type" value="Genomic_DNA"/>
</dbReference>
<dbReference type="STRING" id="1328759.A0A5C2SGY0"/>
<dbReference type="AlphaFoldDB" id="A0A5C2SGY0"/>
<evidence type="ECO:0000313" key="1">
    <source>
        <dbReference type="EMBL" id="RPD62528.1"/>
    </source>
</evidence>
<keyword evidence="2" id="KW-1185">Reference proteome</keyword>
<dbReference type="Proteomes" id="UP000313359">
    <property type="component" value="Unassembled WGS sequence"/>
</dbReference>
<gene>
    <name evidence="1" type="ORF">L227DRAFT_609722</name>
</gene>
<dbReference type="OrthoDB" id="2804704at2759"/>
<dbReference type="InterPro" id="IPR032675">
    <property type="entry name" value="LRR_dom_sf"/>
</dbReference>
<proteinExistence type="predicted"/>
<evidence type="ECO:0008006" key="3">
    <source>
        <dbReference type="Google" id="ProtNLM"/>
    </source>
</evidence>
<evidence type="ECO:0000313" key="2">
    <source>
        <dbReference type="Proteomes" id="UP000313359"/>
    </source>
</evidence>
<reference evidence="1" key="1">
    <citation type="journal article" date="2018" name="Genome Biol. Evol.">
        <title>Genomics and development of Lentinus tigrinus, a white-rot wood-decaying mushroom with dimorphic fruiting bodies.</title>
        <authorList>
            <person name="Wu B."/>
            <person name="Xu Z."/>
            <person name="Knudson A."/>
            <person name="Carlson A."/>
            <person name="Chen N."/>
            <person name="Kovaka S."/>
            <person name="LaButti K."/>
            <person name="Lipzen A."/>
            <person name="Pennachio C."/>
            <person name="Riley R."/>
            <person name="Schakwitz W."/>
            <person name="Umezawa K."/>
            <person name="Ohm R.A."/>
            <person name="Grigoriev I.V."/>
            <person name="Nagy L.G."/>
            <person name="Gibbons J."/>
            <person name="Hibbett D."/>
        </authorList>
    </citation>
    <scope>NUCLEOTIDE SEQUENCE [LARGE SCALE GENOMIC DNA]</scope>
    <source>
        <strain evidence="1">ALCF2SS1-6</strain>
    </source>
</reference>
<dbReference type="Gene3D" id="3.80.10.10">
    <property type="entry name" value="Ribonuclease Inhibitor"/>
    <property type="match status" value="1"/>
</dbReference>
<name>A0A5C2SGY0_9APHY</name>